<evidence type="ECO:0000313" key="3">
    <source>
        <dbReference type="EMBL" id="KFN50182.1"/>
    </source>
</evidence>
<dbReference type="GO" id="GO:0004553">
    <property type="term" value="F:hydrolase activity, hydrolyzing O-glycosyl compounds"/>
    <property type="evidence" value="ECO:0007669"/>
    <property type="project" value="TreeGrafter"/>
</dbReference>
<dbReference type="PANTHER" id="PTHR31616">
    <property type="entry name" value="TREHALASE"/>
    <property type="match status" value="1"/>
</dbReference>
<dbReference type="Pfam" id="PF19291">
    <property type="entry name" value="TREH_N"/>
    <property type="match status" value="1"/>
</dbReference>
<dbReference type="RefSeq" id="WP_026817039.1">
    <property type="nucleotide sequence ID" value="NZ_AUFF01000003.1"/>
</dbReference>
<dbReference type="Gene3D" id="1.50.10.10">
    <property type="match status" value="1"/>
</dbReference>
<dbReference type="GO" id="GO:0005975">
    <property type="term" value="P:carbohydrate metabolic process"/>
    <property type="evidence" value="ECO:0007669"/>
    <property type="project" value="InterPro"/>
</dbReference>
<keyword evidence="4" id="KW-1185">Reference proteome</keyword>
<reference evidence="3 4" key="1">
    <citation type="submission" date="2013-09" db="EMBL/GenBank/DDBJ databases">
        <title>Genome sequencing of Arenimonas composti.</title>
        <authorList>
            <person name="Chen F."/>
            <person name="Wang G."/>
        </authorList>
    </citation>
    <scope>NUCLEOTIDE SEQUENCE [LARGE SCALE GENOMIC DNA]</scope>
    <source>
        <strain evidence="3 4">TR7-09</strain>
    </source>
</reference>
<name>A0A091BF58_9GAMM</name>
<dbReference type="InterPro" id="IPR008928">
    <property type="entry name" value="6-hairpin_glycosidase_sf"/>
</dbReference>
<accession>A0A091BF58</accession>
<dbReference type="eggNOG" id="COG3387">
    <property type="taxonomic scope" value="Bacteria"/>
</dbReference>
<organism evidence="3 4">
    <name type="scientific">Arenimonas composti TR7-09 = DSM 18010</name>
    <dbReference type="NCBI Taxonomy" id="1121013"/>
    <lineage>
        <taxon>Bacteria</taxon>
        <taxon>Pseudomonadati</taxon>
        <taxon>Pseudomonadota</taxon>
        <taxon>Gammaproteobacteria</taxon>
        <taxon>Lysobacterales</taxon>
        <taxon>Lysobacteraceae</taxon>
        <taxon>Arenimonas</taxon>
    </lineage>
</organism>
<dbReference type="EMBL" id="AWXU01000022">
    <property type="protein sequence ID" value="KFN50182.1"/>
    <property type="molecule type" value="Genomic_DNA"/>
</dbReference>
<dbReference type="AlphaFoldDB" id="A0A091BF58"/>
<dbReference type="InterPro" id="IPR012341">
    <property type="entry name" value="6hp_glycosidase-like_sf"/>
</dbReference>
<dbReference type="Pfam" id="PF00723">
    <property type="entry name" value="Glyco_hydro_15"/>
    <property type="match status" value="1"/>
</dbReference>
<dbReference type="InterPro" id="IPR045582">
    <property type="entry name" value="Trehalase-like_N"/>
</dbReference>
<feature type="domain" description="Trehalase-like N-terminal" evidence="2">
    <location>
        <begin position="8"/>
        <end position="131"/>
    </location>
</feature>
<gene>
    <name evidence="3" type="ORF">P873_08055</name>
</gene>
<proteinExistence type="predicted"/>
<dbReference type="OrthoDB" id="3902805at2"/>
<evidence type="ECO:0000313" key="4">
    <source>
        <dbReference type="Proteomes" id="UP000029391"/>
    </source>
</evidence>
<sequence length="592" mass="66665">MNRSLDLGVIGNGGCAALVDGRGRIVWSCLPAFDGDPVFCALLQPVHHDGGYFAVELEDLVDSRQRYEGNTAVLVTELHDAHGGIVEITDFCPRFKQYGRVYHPVAIGRRVRPLAGSPRVRIRLRPLADWGGRVPERTVGSNHVRFLLDGWTLRLSTDLQLPLLLGEHPFVLDRELHLMLGPDETIAQNLGAFYRDHLAQTRDYWHEWVRFLAIPVEWQDAVIRAAITLKLCQYEGSGGIVAAMTTSIPEHADSGRNWDYRYCWLRDATFVVRALNRLGATRSMEEYIRYVVNLAAGRDALAPLYGIHYETELHERTVETLAGYRGMGPVRVGNDAWRQVQHDAYGSVVLAASQSFFDHRLRARGDATMYARLRPMGEAAARFWNVPDAGLWEYRGRARVHTYSSVMCWAACDRLARIAGHLGLQDEAAHWRPQAASIREAILQRAWSERRRSFVEAAEDDRLDASALLFADLGFVAADDPRFVATVDTIGRALRRGSTLLRYDEADDFGTPATAFNVCTFWYIDALAAVGREDEARELFEGMLARRNPLGLLSEDIEPETGEPWGNFPQTYSQVGLINAAMRLSRRWEDVV</sequence>
<protein>
    <submittedName>
        <fullName evidence="3">Uncharacterized protein</fullName>
    </submittedName>
</protein>
<evidence type="ECO:0000259" key="1">
    <source>
        <dbReference type="Pfam" id="PF00723"/>
    </source>
</evidence>
<comment type="caution">
    <text evidence="3">The sequence shown here is derived from an EMBL/GenBank/DDBJ whole genome shotgun (WGS) entry which is preliminary data.</text>
</comment>
<dbReference type="PANTHER" id="PTHR31616:SF0">
    <property type="entry name" value="GLUCAN 1,4-ALPHA-GLUCOSIDASE"/>
    <property type="match status" value="1"/>
</dbReference>
<evidence type="ECO:0000259" key="2">
    <source>
        <dbReference type="Pfam" id="PF19291"/>
    </source>
</evidence>
<feature type="domain" description="GH15-like" evidence="1">
    <location>
        <begin position="219"/>
        <end position="581"/>
    </location>
</feature>
<dbReference type="Proteomes" id="UP000029391">
    <property type="component" value="Unassembled WGS sequence"/>
</dbReference>
<dbReference type="InterPro" id="IPR011613">
    <property type="entry name" value="GH15-like"/>
</dbReference>
<dbReference type="SUPFAM" id="SSF48208">
    <property type="entry name" value="Six-hairpin glycosidases"/>
    <property type="match status" value="1"/>
</dbReference>